<proteinExistence type="predicted"/>
<reference evidence="2 3" key="1">
    <citation type="journal article" date="2019" name="Syst. Appl. Microbiol.">
        <title>Microvirga tunisiensis sp. nov., a root nodule symbiotic bacterium isolated from Lupinus micranthus and L. luteus grown in Northern Tunisia.</title>
        <authorList>
            <person name="Msaddak A."/>
            <person name="Rejili M."/>
            <person name="Duran D."/>
            <person name="Mars M."/>
            <person name="Palacios J.M."/>
            <person name="Ruiz-Argueso T."/>
            <person name="Rey L."/>
            <person name="Imperial J."/>
        </authorList>
    </citation>
    <scope>NUCLEOTIDE SEQUENCE [LARGE SCALE GENOMIC DNA]</scope>
    <source>
        <strain evidence="2 3">Lmie10</strain>
    </source>
</reference>
<keyword evidence="3" id="KW-1185">Reference proteome</keyword>
<sequence length="229" mass="25975">MLYSPSADASFSHSTHTIYLALELSRRSWLVALHAPDAAKIELHRLPAGDGQAVLDLLARIRTRVERRTGVRPQVSCCYEAGRDGFWLHRLLEAHGVSSHVMDPSSLQVDRRARRVKTDRLDAQALLRALMAWSRGEPKVCSMVRPPSPDEEDARRPSRERATLLQERIRLVNRIQGLCATQGIDDYEPLRPDRRPRLAQLITGDGRPLPPRLAAEIAHQLDWLELVLR</sequence>
<dbReference type="EMBL" id="VOSK01000029">
    <property type="protein sequence ID" value="MPR25669.1"/>
    <property type="molecule type" value="Genomic_DNA"/>
</dbReference>
<accession>A0A5N7MH20</accession>
<dbReference type="Pfam" id="PF01548">
    <property type="entry name" value="DEDD_Tnp_IS110"/>
    <property type="match status" value="1"/>
</dbReference>
<dbReference type="GO" id="GO:0003677">
    <property type="term" value="F:DNA binding"/>
    <property type="evidence" value="ECO:0007669"/>
    <property type="project" value="InterPro"/>
</dbReference>
<dbReference type="InterPro" id="IPR047650">
    <property type="entry name" value="Transpos_IS110"/>
</dbReference>
<gene>
    <name evidence="2" type="ORF">FS320_10590</name>
</gene>
<protein>
    <submittedName>
        <fullName evidence="2">Transposase</fullName>
    </submittedName>
</protein>
<dbReference type="InterPro" id="IPR002525">
    <property type="entry name" value="Transp_IS110-like_N"/>
</dbReference>
<dbReference type="GO" id="GO:0004803">
    <property type="term" value="F:transposase activity"/>
    <property type="evidence" value="ECO:0007669"/>
    <property type="project" value="InterPro"/>
</dbReference>
<dbReference type="RefSeq" id="WP_152711434.1">
    <property type="nucleotide sequence ID" value="NZ_VOSJ01000989.1"/>
</dbReference>
<organism evidence="2 3">
    <name type="scientific">Microvirga tunisiensis</name>
    <dbReference type="NCBI Taxonomy" id="2108360"/>
    <lineage>
        <taxon>Bacteria</taxon>
        <taxon>Pseudomonadati</taxon>
        <taxon>Pseudomonadota</taxon>
        <taxon>Alphaproteobacteria</taxon>
        <taxon>Hyphomicrobiales</taxon>
        <taxon>Methylobacteriaceae</taxon>
        <taxon>Microvirga</taxon>
    </lineage>
</organism>
<feature type="non-terminal residue" evidence="2">
    <location>
        <position position="229"/>
    </location>
</feature>
<comment type="caution">
    <text evidence="2">The sequence shown here is derived from an EMBL/GenBank/DDBJ whole genome shotgun (WGS) entry which is preliminary data.</text>
</comment>
<evidence type="ECO:0000259" key="1">
    <source>
        <dbReference type="Pfam" id="PF01548"/>
    </source>
</evidence>
<dbReference type="PANTHER" id="PTHR33055">
    <property type="entry name" value="TRANSPOSASE FOR INSERTION SEQUENCE ELEMENT IS1111A"/>
    <property type="match status" value="1"/>
</dbReference>
<name>A0A5N7MH20_9HYPH</name>
<dbReference type="AlphaFoldDB" id="A0A5N7MH20"/>
<dbReference type="PANTHER" id="PTHR33055:SF3">
    <property type="entry name" value="PUTATIVE TRANSPOSASE FOR IS117-RELATED"/>
    <property type="match status" value="1"/>
</dbReference>
<dbReference type="OrthoDB" id="7459855at2"/>
<evidence type="ECO:0000313" key="3">
    <source>
        <dbReference type="Proteomes" id="UP000403266"/>
    </source>
</evidence>
<dbReference type="GO" id="GO:0006313">
    <property type="term" value="P:DNA transposition"/>
    <property type="evidence" value="ECO:0007669"/>
    <property type="project" value="InterPro"/>
</dbReference>
<dbReference type="Proteomes" id="UP000403266">
    <property type="component" value="Unassembled WGS sequence"/>
</dbReference>
<evidence type="ECO:0000313" key="2">
    <source>
        <dbReference type="EMBL" id="MPR25669.1"/>
    </source>
</evidence>
<feature type="domain" description="Transposase IS110-like N-terminal" evidence="1">
    <location>
        <begin position="72"/>
        <end position="178"/>
    </location>
</feature>